<comment type="caution">
    <text evidence="3">The sequence shown here is derived from an EMBL/GenBank/DDBJ whole genome shotgun (WGS) entry which is preliminary data.</text>
</comment>
<organism evidence="3 4">
    <name type="scientific">Parthenolecanium corni</name>
    <dbReference type="NCBI Taxonomy" id="536013"/>
    <lineage>
        <taxon>Eukaryota</taxon>
        <taxon>Metazoa</taxon>
        <taxon>Ecdysozoa</taxon>
        <taxon>Arthropoda</taxon>
        <taxon>Hexapoda</taxon>
        <taxon>Insecta</taxon>
        <taxon>Pterygota</taxon>
        <taxon>Neoptera</taxon>
        <taxon>Paraneoptera</taxon>
        <taxon>Hemiptera</taxon>
        <taxon>Sternorrhyncha</taxon>
        <taxon>Coccoidea</taxon>
        <taxon>Coccidae</taxon>
        <taxon>Parthenolecanium</taxon>
    </lineage>
</organism>
<reference evidence="3 4" key="1">
    <citation type="submission" date="2024-03" db="EMBL/GenBank/DDBJ databases">
        <title>Adaptation during the transition from Ophiocordyceps entomopathogen to insect associate is accompanied by gene loss and intensified selection.</title>
        <authorList>
            <person name="Ward C.M."/>
            <person name="Onetto C.A."/>
            <person name="Borneman A.R."/>
        </authorList>
    </citation>
    <scope>NUCLEOTIDE SEQUENCE [LARGE SCALE GENOMIC DNA]</scope>
    <source>
        <strain evidence="3">AWRI1</strain>
        <tissue evidence="3">Single Adult Female</tissue>
    </source>
</reference>
<evidence type="ECO:0000256" key="2">
    <source>
        <dbReference type="SAM" id="Phobius"/>
    </source>
</evidence>
<name>A0AAN9U0N6_9HEMI</name>
<feature type="compositionally biased region" description="Low complexity" evidence="1">
    <location>
        <begin position="309"/>
        <end position="319"/>
    </location>
</feature>
<keyword evidence="2" id="KW-0812">Transmembrane</keyword>
<proteinExistence type="predicted"/>
<dbReference type="AlphaFoldDB" id="A0AAN9U0N6"/>
<feature type="region of interest" description="Disordered" evidence="1">
    <location>
        <begin position="305"/>
        <end position="326"/>
    </location>
</feature>
<evidence type="ECO:0000313" key="4">
    <source>
        <dbReference type="Proteomes" id="UP001367676"/>
    </source>
</evidence>
<protein>
    <submittedName>
        <fullName evidence="3">Uncharacterized protein</fullName>
    </submittedName>
</protein>
<feature type="region of interest" description="Disordered" evidence="1">
    <location>
        <begin position="249"/>
        <end position="287"/>
    </location>
</feature>
<dbReference type="EMBL" id="JBBCAQ010000006">
    <property type="protein sequence ID" value="KAK7603059.1"/>
    <property type="molecule type" value="Genomic_DNA"/>
</dbReference>
<dbReference type="Proteomes" id="UP001367676">
    <property type="component" value="Unassembled WGS sequence"/>
</dbReference>
<gene>
    <name evidence="3" type="ORF">V9T40_003058</name>
</gene>
<feature type="transmembrane region" description="Helical" evidence="2">
    <location>
        <begin position="33"/>
        <end position="56"/>
    </location>
</feature>
<feature type="compositionally biased region" description="Basic and acidic residues" evidence="1">
    <location>
        <begin position="258"/>
        <end position="276"/>
    </location>
</feature>
<keyword evidence="2" id="KW-0472">Membrane</keyword>
<keyword evidence="4" id="KW-1185">Reference proteome</keyword>
<accession>A0AAN9U0N6</accession>
<evidence type="ECO:0000256" key="1">
    <source>
        <dbReference type="SAM" id="MobiDB-lite"/>
    </source>
</evidence>
<keyword evidence="2" id="KW-1133">Transmembrane helix</keyword>
<evidence type="ECO:0000313" key="3">
    <source>
        <dbReference type="EMBL" id="KAK7603059.1"/>
    </source>
</evidence>
<sequence>MWYCFVAAENAAGAKEELSDCIECISAGDLGRILAAPILATLAVAIGVPILLFYVYGVVPVSLCRSSGCGVSASTSGVRLDFDEPDYMNQNIMANKMSGGGQSVSVDVDTVSHRENNPSIGEVSLSLGSGTHLEHLGREQDRESSSTVALAGSILAHKLEVLSDAVAAQNAANNESETASDRSDIATSSTRALHGSLLNYKTDAVSNHSYRIFGNEGGSTSVEQRSEANLSLSSFEELTASLVQRVRSLKQTNESSEDGVKIEDGSSAHVKPEPVHESGSSKPSPSRNLLRNLFFNLTSTATAMPLSQTSSKTATSSTKIFQSSEKTVNTSLPSVTAISRKKIISTKNTSPNV</sequence>